<dbReference type="OrthoDB" id="6978002at2759"/>
<feature type="domain" description="RNase III" evidence="3">
    <location>
        <begin position="74"/>
        <end position="167"/>
    </location>
</feature>
<dbReference type="GO" id="GO:0006309">
    <property type="term" value="P:apoptotic DNA fragmentation"/>
    <property type="evidence" value="ECO:0000318"/>
    <property type="project" value="GO_Central"/>
</dbReference>
<dbReference type="GO" id="GO:0005634">
    <property type="term" value="C:nucleus"/>
    <property type="evidence" value="ECO:0000318"/>
    <property type="project" value="GO_Central"/>
</dbReference>
<dbReference type="GO" id="GO:0004530">
    <property type="term" value="F:deoxyribonuclease I activity"/>
    <property type="evidence" value="ECO:0000318"/>
    <property type="project" value="GO_Central"/>
</dbReference>
<protein>
    <recommendedName>
        <fullName evidence="3">RNase III domain-containing protein</fullName>
    </recommendedName>
</protein>
<dbReference type="GO" id="GO:0004525">
    <property type="term" value="F:ribonuclease III activity"/>
    <property type="evidence" value="ECO:0000318"/>
    <property type="project" value="GO_Central"/>
</dbReference>
<evidence type="ECO:0000256" key="1">
    <source>
        <dbReference type="ARBA" id="ARBA00022801"/>
    </source>
</evidence>
<dbReference type="InParanoid" id="E9HKG4"/>
<dbReference type="GO" id="GO:0030422">
    <property type="term" value="P:siRNA processing"/>
    <property type="evidence" value="ECO:0000318"/>
    <property type="project" value="GO_Central"/>
</dbReference>
<feature type="compositionally biased region" description="Basic and acidic residues" evidence="2">
    <location>
        <begin position="1"/>
        <end position="12"/>
    </location>
</feature>
<dbReference type="AlphaFoldDB" id="E9HKG4"/>
<dbReference type="GO" id="GO:0070578">
    <property type="term" value="C:RISC-loading complex"/>
    <property type="evidence" value="ECO:0000318"/>
    <property type="project" value="GO_Central"/>
</dbReference>
<evidence type="ECO:0000256" key="2">
    <source>
        <dbReference type="SAM" id="MobiDB-lite"/>
    </source>
</evidence>
<dbReference type="CDD" id="cd00593">
    <property type="entry name" value="RIBOc"/>
    <property type="match status" value="1"/>
</dbReference>
<dbReference type="Proteomes" id="UP000000305">
    <property type="component" value="Unassembled WGS sequence"/>
</dbReference>
<dbReference type="eggNOG" id="KOG0701">
    <property type="taxonomic scope" value="Eukaryota"/>
</dbReference>
<dbReference type="STRING" id="6669.E9HKG4"/>
<evidence type="ECO:0000259" key="3">
    <source>
        <dbReference type="PROSITE" id="PS50142"/>
    </source>
</evidence>
<dbReference type="PANTHER" id="PTHR14950:SF37">
    <property type="entry name" value="ENDORIBONUCLEASE DICER"/>
    <property type="match status" value="1"/>
</dbReference>
<evidence type="ECO:0000313" key="5">
    <source>
        <dbReference type="Proteomes" id="UP000000305"/>
    </source>
</evidence>
<dbReference type="HOGENOM" id="CLU_998399_0_0_1"/>
<sequence>MIKDRVRFDQEKVNSMSSGRQKAKHLRIGEASEASERSEISDEEIVPPSAVPIPVPEILATDAENPVTESDAALAVIETTLGYEFRHKENLKLPLTHISTNPNKVPSEDSDRLETLGDILLGTLVMAICYTTCPTYGAGELTNLTSMITCNDTFAVLAVRMGLHAHLNHNMNKRNVLALKEFVRLQDLNGHLYPHEYIFYLIYILFIHTSMAESANNAERMDDTESSGIFHIVNVPTTAHSIQPSTSNYNAMLDEIDPLSTDESHVNSQIPLSWIFFLI</sequence>
<keyword evidence="1" id="KW-0378">Hydrolase</keyword>
<feature type="compositionally biased region" description="Basic and acidic residues" evidence="2">
    <location>
        <begin position="27"/>
        <end position="40"/>
    </location>
</feature>
<dbReference type="GO" id="GO:0003723">
    <property type="term" value="F:RNA binding"/>
    <property type="evidence" value="ECO:0000318"/>
    <property type="project" value="GO_Central"/>
</dbReference>
<reference evidence="4 5" key="1">
    <citation type="journal article" date="2011" name="Science">
        <title>The ecoresponsive genome of Daphnia pulex.</title>
        <authorList>
            <person name="Colbourne J.K."/>
            <person name="Pfrender M.E."/>
            <person name="Gilbert D."/>
            <person name="Thomas W.K."/>
            <person name="Tucker A."/>
            <person name="Oakley T.H."/>
            <person name="Tokishita S."/>
            <person name="Aerts A."/>
            <person name="Arnold G.J."/>
            <person name="Basu M.K."/>
            <person name="Bauer D.J."/>
            <person name="Caceres C.E."/>
            <person name="Carmel L."/>
            <person name="Casola C."/>
            <person name="Choi J.H."/>
            <person name="Detter J.C."/>
            <person name="Dong Q."/>
            <person name="Dusheyko S."/>
            <person name="Eads B.D."/>
            <person name="Frohlich T."/>
            <person name="Geiler-Samerotte K.A."/>
            <person name="Gerlach D."/>
            <person name="Hatcher P."/>
            <person name="Jogdeo S."/>
            <person name="Krijgsveld J."/>
            <person name="Kriventseva E.V."/>
            <person name="Kultz D."/>
            <person name="Laforsch C."/>
            <person name="Lindquist E."/>
            <person name="Lopez J."/>
            <person name="Manak J.R."/>
            <person name="Muller J."/>
            <person name="Pangilinan J."/>
            <person name="Patwardhan R.P."/>
            <person name="Pitluck S."/>
            <person name="Pritham E.J."/>
            <person name="Rechtsteiner A."/>
            <person name="Rho M."/>
            <person name="Rogozin I.B."/>
            <person name="Sakarya O."/>
            <person name="Salamov A."/>
            <person name="Schaack S."/>
            <person name="Shapiro H."/>
            <person name="Shiga Y."/>
            <person name="Skalitzky C."/>
            <person name="Smith Z."/>
            <person name="Souvorov A."/>
            <person name="Sung W."/>
            <person name="Tang Z."/>
            <person name="Tsuchiya D."/>
            <person name="Tu H."/>
            <person name="Vos H."/>
            <person name="Wang M."/>
            <person name="Wolf Y.I."/>
            <person name="Yamagata H."/>
            <person name="Yamada T."/>
            <person name="Ye Y."/>
            <person name="Shaw J.R."/>
            <person name="Andrews J."/>
            <person name="Crease T.J."/>
            <person name="Tang H."/>
            <person name="Lucas S.M."/>
            <person name="Robertson H.M."/>
            <person name="Bork P."/>
            <person name="Koonin E.V."/>
            <person name="Zdobnov E.M."/>
            <person name="Grigoriev I.V."/>
            <person name="Lynch M."/>
            <person name="Boore J.L."/>
        </authorList>
    </citation>
    <scope>NUCLEOTIDE SEQUENCE [LARGE SCALE GENOMIC DNA]</scope>
</reference>
<dbReference type="GO" id="GO:0031054">
    <property type="term" value="P:pre-miRNA processing"/>
    <property type="evidence" value="ECO:0000318"/>
    <property type="project" value="GO_Central"/>
</dbReference>
<dbReference type="PANTHER" id="PTHR14950">
    <property type="entry name" value="DICER-RELATED"/>
    <property type="match status" value="1"/>
</dbReference>
<dbReference type="Pfam" id="PF00636">
    <property type="entry name" value="Ribonuclease_3"/>
    <property type="match status" value="1"/>
</dbReference>
<organism evidence="4 5">
    <name type="scientific">Daphnia pulex</name>
    <name type="common">Water flea</name>
    <dbReference type="NCBI Taxonomy" id="6669"/>
    <lineage>
        <taxon>Eukaryota</taxon>
        <taxon>Metazoa</taxon>
        <taxon>Ecdysozoa</taxon>
        <taxon>Arthropoda</taxon>
        <taxon>Crustacea</taxon>
        <taxon>Branchiopoda</taxon>
        <taxon>Diplostraca</taxon>
        <taxon>Cladocera</taxon>
        <taxon>Anomopoda</taxon>
        <taxon>Daphniidae</taxon>
        <taxon>Daphnia</taxon>
    </lineage>
</organism>
<keyword evidence="5" id="KW-1185">Reference proteome</keyword>
<dbReference type="SUPFAM" id="SSF69065">
    <property type="entry name" value="RNase III domain-like"/>
    <property type="match status" value="1"/>
</dbReference>
<dbReference type="PROSITE" id="PS50142">
    <property type="entry name" value="RNASE_3_2"/>
    <property type="match status" value="1"/>
</dbReference>
<dbReference type="Gene3D" id="1.10.1520.10">
    <property type="entry name" value="Ribonuclease III domain"/>
    <property type="match status" value="1"/>
</dbReference>
<dbReference type="KEGG" id="dpx:DAPPUDRAFT_261055"/>
<accession>E9HKG4</accession>
<dbReference type="GO" id="GO:0005737">
    <property type="term" value="C:cytoplasm"/>
    <property type="evidence" value="ECO:0000318"/>
    <property type="project" value="GO_Central"/>
</dbReference>
<feature type="region of interest" description="Disordered" evidence="2">
    <location>
        <begin position="1"/>
        <end position="44"/>
    </location>
</feature>
<dbReference type="InterPro" id="IPR000999">
    <property type="entry name" value="RNase_III_dom"/>
</dbReference>
<proteinExistence type="predicted"/>
<dbReference type="InterPro" id="IPR036389">
    <property type="entry name" value="RNase_III_sf"/>
</dbReference>
<evidence type="ECO:0000313" key="4">
    <source>
        <dbReference type="EMBL" id="EFX67789.1"/>
    </source>
</evidence>
<gene>
    <name evidence="4" type="ORF">DAPPUDRAFT_261055</name>
</gene>
<name>E9HKG4_DAPPU</name>
<dbReference type="EMBL" id="GL732668">
    <property type="protein sequence ID" value="EFX67789.1"/>
    <property type="molecule type" value="Genomic_DNA"/>
</dbReference>